<dbReference type="AlphaFoldDB" id="A0A068RFC1"/>
<accession>A0A068RFC1</accession>
<dbReference type="STRING" id="1263082.A0A068RFC1"/>
<feature type="compositionally biased region" description="Acidic residues" evidence="1">
    <location>
        <begin position="144"/>
        <end position="155"/>
    </location>
</feature>
<dbReference type="Proteomes" id="UP000027586">
    <property type="component" value="Unassembled WGS sequence"/>
</dbReference>
<feature type="compositionally biased region" description="Basic and acidic residues" evidence="1">
    <location>
        <begin position="156"/>
        <end position="165"/>
    </location>
</feature>
<reference evidence="2" key="1">
    <citation type="submission" date="2013-08" db="EMBL/GenBank/DDBJ databases">
        <title>Gene expansion shapes genome architecture in the human pathogen Lichtheimia corymbifera: an evolutionary genomics analysis in the ancient terrestrial Mucorales (Mucoromycotina).</title>
        <authorList>
            <person name="Schwartze V.U."/>
            <person name="Winter S."/>
            <person name="Shelest E."/>
            <person name="Marcet-Houben M."/>
            <person name="Horn F."/>
            <person name="Wehner S."/>
            <person name="Hoffmann K."/>
            <person name="Riege K."/>
            <person name="Sammeth M."/>
            <person name="Nowrousian M."/>
            <person name="Valiante V."/>
            <person name="Linde J."/>
            <person name="Jacobsen I.D."/>
            <person name="Marz M."/>
            <person name="Brakhage A.A."/>
            <person name="Gabaldon T."/>
            <person name="Bocker S."/>
            <person name="Voigt K."/>
        </authorList>
    </citation>
    <scope>NUCLEOTIDE SEQUENCE [LARGE SCALE GENOMIC DNA]</scope>
    <source>
        <strain evidence="2">FSU 9682</strain>
    </source>
</reference>
<dbReference type="PANTHER" id="PTHR33324">
    <property type="entry name" value="EXPRESSED PROTEIN"/>
    <property type="match status" value="1"/>
</dbReference>
<evidence type="ECO:0000256" key="1">
    <source>
        <dbReference type="SAM" id="MobiDB-lite"/>
    </source>
</evidence>
<gene>
    <name evidence="2" type="ORF">LCOR_00434.1</name>
</gene>
<dbReference type="OrthoDB" id="96345at2759"/>
<sequence length="338" mass="38976">MDILVGWLADRSNYQRWRSGNTVVETDHQQRIPKKILLEEILTKMRQAGIHHRLPKDVASKISTLQSNYRAACEWMDTEARRLRKAGVSEHTIHEEVVKHFAYWDALNPSFGHYRCSSSSGPMAISSLMDQQQQEQQSNHSDDDQVDELDEDDEYHEPYQGDDHHKNARILNHQSTTQQKKRRRRMYQDDDMNENDNPRITKRRNSTSSSSNSSAASNDLLRILNHTCRPAPSSSSNNTVLSTSSFTAHHQPSASSVDSVLADSFIEINREKEPIMRKRSSNNSHHQQVLRFIHGKQAEQEQLLIEKESRIRAKAELVKHLMKAGFSEEEITEQLSQL</sequence>
<feature type="region of interest" description="Disordered" evidence="1">
    <location>
        <begin position="128"/>
        <end position="216"/>
    </location>
</feature>
<dbReference type="VEuPathDB" id="FungiDB:LCOR_00434.1"/>
<evidence type="ECO:0000313" key="2">
    <source>
        <dbReference type="EMBL" id="CDH48659.1"/>
    </source>
</evidence>
<keyword evidence="3" id="KW-1185">Reference proteome</keyword>
<evidence type="ECO:0000313" key="3">
    <source>
        <dbReference type="Proteomes" id="UP000027586"/>
    </source>
</evidence>
<organism evidence="2 3">
    <name type="scientific">Lichtheimia corymbifera JMRC:FSU:9682</name>
    <dbReference type="NCBI Taxonomy" id="1263082"/>
    <lineage>
        <taxon>Eukaryota</taxon>
        <taxon>Fungi</taxon>
        <taxon>Fungi incertae sedis</taxon>
        <taxon>Mucoromycota</taxon>
        <taxon>Mucoromycotina</taxon>
        <taxon>Mucoromycetes</taxon>
        <taxon>Mucorales</taxon>
        <taxon>Lichtheimiaceae</taxon>
        <taxon>Lichtheimia</taxon>
    </lineage>
</organism>
<proteinExistence type="predicted"/>
<dbReference type="EMBL" id="CBTN010000001">
    <property type="protein sequence ID" value="CDH48659.1"/>
    <property type="molecule type" value="Genomic_DNA"/>
</dbReference>
<dbReference type="PANTHER" id="PTHR33324:SF2">
    <property type="entry name" value="MYB_SANT-LIKE DNA-BINDING DOMAIN-CONTAINING PROTEIN"/>
    <property type="match status" value="1"/>
</dbReference>
<comment type="caution">
    <text evidence="2">The sequence shown here is derived from an EMBL/GenBank/DDBJ whole genome shotgun (WGS) entry which is preliminary data.</text>
</comment>
<protein>
    <submittedName>
        <fullName evidence="2">Uncharacterized protein</fullName>
    </submittedName>
</protein>
<feature type="compositionally biased region" description="Low complexity" evidence="1">
    <location>
        <begin position="206"/>
        <end position="216"/>
    </location>
</feature>
<name>A0A068RFC1_9FUNG</name>
<feature type="compositionally biased region" description="Low complexity" evidence="1">
    <location>
        <begin position="128"/>
        <end position="139"/>
    </location>
</feature>